<dbReference type="RefSeq" id="WP_119855605.1">
    <property type="nucleotide sequence ID" value="NZ_QYYD01000004.1"/>
</dbReference>
<proteinExistence type="predicted"/>
<dbReference type="EMBL" id="QYYD01000004">
    <property type="protein sequence ID" value="RJF76660.1"/>
    <property type="molecule type" value="Genomic_DNA"/>
</dbReference>
<dbReference type="AlphaFoldDB" id="A0A418VKJ5"/>
<evidence type="ECO:0000313" key="3">
    <source>
        <dbReference type="Proteomes" id="UP000285523"/>
    </source>
</evidence>
<protein>
    <submittedName>
        <fullName evidence="2">PilZ domain-containing protein</fullName>
    </submittedName>
</protein>
<dbReference type="Gene3D" id="2.40.10.220">
    <property type="entry name" value="predicted glycosyltransferase like domains"/>
    <property type="match status" value="1"/>
</dbReference>
<dbReference type="Pfam" id="PF07238">
    <property type="entry name" value="PilZ"/>
    <property type="match status" value="1"/>
</dbReference>
<comment type="caution">
    <text evidence="2">The sequence shown here is derived from an EMBL/GenBank/DDBJ whole genome shotgun (WGS) entry which is preliminary data.</text>
</comment>
<reference evidence="2 3" key="1">
    <citation type="submission" date="2018-09" db="EMBL/GenBank/DDBJ databases">
        <title>Draft genome sequence of Rhodopseudomonas palustris 2.1.18.</title>
        <authorList>
            <person name="Robertson S.L."/>
            <person name="Meyer T.E."/>
            <person name="Kyndt J.A."/>
        </authorList>
    </citation>
    <scope>NUCLEOTIDE SEQUENCE [LARGE SCALE GENOMIC DNA]</scope>
    <source>
        <strain evidence="2 3">2.1.18</strain>
    </source>
</reference>
<name>A0A418VKJ5_RHOPL</name>
<sequence length="79" mass="9000">MIDRRGARRQRVYKRGTVAFSGAGFDCTIRNLSASGARIDLEEPARLPEHFILVIESDKVMHRCRPVWNSAQRVGVVFE</sequence>
<evidence type="ECO:0000313" key="2">
    <source>
        <dbReference type="EMBL" id="RJF76660.1"/>
    </source>
</evidence>
<evidence type="ECO:0000259" key="1">
    <source>
        <dbReference type="Pfam" id="PF07238"/>
    </source>
</evidence>
<accession>A0A418VKJ5</accession>
<organism evidence="2 3">
    <name type="scientific">Rhodopseudomonas palustris</name>
    <dbReference type="NCBI Taxonomy" id="1076"/>
    <lineage>
        <taxon>Bacteria</taxon>
        <taxon>Pseudomonadati</taxon>
        <taxon>Pseudomonadota</taxon>
        <taxon>Alphaproteobacteria</taxon>
        <taxon>Hyphomicrobiales</taxon>
        <taxon>Nitrobacteraceae</taxon>
        <taxon>Rhodopseudomonas</taxon>
    </lineage>
</organism>
<dbReference type="Proteomes" id="UP000285523">
    <property type="component" value="Unassembled WGS sequence"/>
</dbReference>
<dbReference type="OrthoDB" id="7188320at2"/>
<dbReference type="InterPro" id="IPR009875">
    <property type="entry name" value="PilZ_domain"/>
</dbReference>
<gene>
    <name evidence="2" type="ORF">D4Q52_05835</name>
</gene>
<dbReference type="SUPFAM" id="SSF141371">
    <property type="entry name" value="PilZ domain-like"/>
    <property type="match status" value="1"/>
</dbReference>
<dbReference type="GO" id="GO:0035438">
    <property type="term" value="F:cyclic-di-GMP binding"/>
    <property type="evidence" value="ECO:0007669"/>
    <property type="project" value="InterPro"/>
</dbReference>
<feature type="domain" description="PilZ" evidence="1">
    <location>
        <begin position="3"/>
        <end position="78"/>
    </location>
</feature>